<feature type="transmembrane region" description="Helical" evidence="1">
    <location>
        <begin position="32"/>
        <end position="56"/>
    </location>
</feature>
<proteinExistence type="predicted"/>
<dbReference type="Pfam" id="PF03594">
    <property type="entry name" value="BenE"/>
    <property type="match status" value="1"/>
</dbReference>
<organism evidence="2 3">
    <name type="scientific">Deinococcus navajonensis</name>
    <dbReference type="NCBI Taxonomy" id="309884"/>
    <lineage>
        <taxon>Bacteria</taxon>
        <taxon>Thermotogati</taxon>
        <taxon>Deinococcota</taxon>
        <taxon>Deinococci</taxon>
        <taxon>Deinococcales</taxon>
        <taxon>Deinococcaceae</taxon>
        <taxon>Deinococcus</taxon>
    </lineage>
</organism>
<feature type="transmembrane region" description="Helical" evidence="1">
    <location>
        <begin position="273"/>
        <end position="302"/>
    </location>
</feature>
<feature type="transmembrane region" description="Helical" evidence="1">
    <location>
        <begin position="341"/>
        <end position="360"/>
    </location>
</feature>
<keyword evidence="1" id="KW-0812">Transmembrane</keyword>
<dbReference type="NCBIfam" id="TIGR00843">
    <property type="entry name" value="benE"/>
    <property type="match status" value="1"/>
</dbReference>
<feature type="transmembrane region" description="Helical" evidence="1">
    <location>
        <begin position="77"/>
        <end position="99"/>
    </location>
</feature>
<feature type="transmembrane region" description="Helical" evidence="1">
    <location>
        <begin position="194"/>
        <end position="212"/>
    </location>
</feature>
<dbReference type="Proteomes" id="UP001595998">
    <property type="component" value="Unassembled WGS sequence"/>
</dbReference>
<evidence type="ECO:0000256" key="1">
    <source>
        <dbReference type="SAM" id="Phobius"/>
    </source>
</evidence>
<gene>
    <name evidence="2" type="ORF">ACFOZ9_12820</name>
</gene>
<keyword evidence="1" id="KW-0472">Membrane</keyword>
<evidence type="ECO:0000313" key="2">
    <source>
        <dbReference type="EMBL" id="MFC4427094.1"/>
    </source>
</evidence>
<keyword evidence="1" id="KW-1133">Transmembrane helix</keyword>
<sequence length="423" mass="42851">MACSARGDDHPGRRSSLLLSLNSQETPELRSLHLSAVMAGLIAVLVSAASNLPLFVQMFGAVNFTPEQAVSSLASMYVSLAVVGAGLSLVFRAPIIVGWNTAGLALLIAEGPRLTPGETVGALLLAALVLTLLGLTGLFDWMARHLPAPLAAALLAGVLLPFVLRGFAAVPIAPAILMPMLAAYLMGRAFAPRWAVPLALLVGLGGAVLTGAGPSAAASLPVHLTFIRPSFSLQAFVAVTLPSVLLAVASQHLPGLAILSASGYRQVPPRPLVALTGLAGLLAAPFGSITLNLGAITAAICTGPDAHPDPAKRYVAGVACAAGYLVLGLNAGVLLGLVSVLPVPLLQGLAGLALLGPLLLGREGTMVAEPRWREAALLTLVLTASGLSWLGLSAPLWGLGLGWGLAALRGLREGRATPEGTGA</sequence>
<name>A0ABV8XQD0_9DEIO</name>
<dbReference type="PANTHER" id="PTHR30199:SF0">
    <property type="entry name" value="INNER MEMBRANE PROTEIN YDCO"/>
    <property type="match status" value="1"/>
</dbReference>
<dbReference type="PANTHER" id="PTHR30199">
    <property type="entry name" value="MFS FAMILY TRANSPORTER, PREDICTED SUBSTRATE BENZOATE"/>
    <property type="match status" value="1"/>
</dbReference>
<comment type="caution">
    <text evidence="2">The sequence shown here is derived from an EMBL/GenBank/DDBJ whole genome shotgun (WGS) entry which is preliminary data.</text>
</comment>
<protein>
    <submittedName>
        <fullName evidence="2">Benzoate/H(+) symporter BenE family transporter</fullName>
    </submittedName>
</protein>
<feature type="transmembrane region" description="Helical" evidence="1">
    <location>
        <begin position="233"/>
        <end position="253"/>
    </location>
</feature>
<keyword evidence="3" id="KW-1185">Reference proteome</keyword>
<feature type="transmembrane region" description="Helical" evidence="1">
    <location>
        <begin position="314"/>
        <end position="335"/>
    </location>
</feature>
<dbReference type="EMBL" id="JBHSEH010000016">
    <property type="protein sequence ID" value="MFC4427094.1"/>
    <property type="molecule type" value="Genomic_DNA"/>
</dbReference>
<dbReference type="InterPro" id="IPR004711">
    <property type="entry name" value="Benzoate_Transporter"/>
</dbReference>
<dbReference type="RefSeq" id="WP_380040237.1">
    <property type="nucleotide sequence ID" value="NZ_JBHSEH010000016.1"/>
</dbReference>
<accession>A0ABV8XQD0</accession>
<feature type="transmembrane region" description="Helical" evidence="1">
    <location>
        <begin position="119"/>
        <end position="139"/>
    </location>
</feature>
<reference evidence="3" key="1">
    <citation type="journal article" date="2019" name="Int. J. Syst. Evol. Microbiol.">
        <title>The Global Catalogue of Microorganisms (GCM) 10K type strain sequencing project: providing services to taxonomists for standard genome sequencing and annotation.</title>
        <authorList>
            <consortium name="The Broad Institute Genomics Platform"/>
            <consortium name="The Broad Institute Genome Sequencing Center for Infectious Disease"/>
            <person name="Wu L."/>
            <person name="Ma J."/>
        </authorList>
    </citation>
    <scope>NUCLEOTIDE SEQUENCE [LARGE SCALE GENOMIC DNA]</scope>
    <source>
        <strain evidence="3">CCUG 56029</strain>
    </source>
</reference>
<feature type="transmembrane region" description="Helical" evidence="1">
    <location>
        <begin position="151"/>
        <end position="174"/>
    </location>
</feature>
<evidence type="ECO:0000313" key="3">
    <source>
        <dbReference type="Proteomes" id="UP001595998"/>
    </source>
</evidence>